<dbReference type="InterPro" id="IPR002641">
    <property type="entry name" value="PNPLA_dom"/>
</dbReference>
<feature type="short sequence motif" description="DGA/G" evidence="8">
    <location>
        <begin position="957"/>
        <end position="959"/>
    </location>
</feature>
<dbReference type="InterPro" id="IPR001841">
    <property type="entry name" value="Znf_RING"/>
</dbReference>
<evidence type="ECO:0000256" key="8">
    <source>
        <dbReference type="PROSITE-ProRule" id="PRU01161"/>
    </source>
</evidence>
<feature type="region of interest" description="Disordered" evidence="9">
    <location>
        <begin position="1309"/>
        <end position="1352"/>
    </location>
</feature>
<evidence type="ECO:0000256" key="4">
    <source>
        <dbReference type="ARBA" id="ARBA00022833"/>
    </source>
</evidence>
<dbReference type="Proteomes" id="UP000481858">
    <property type="component" value="Unassembled WGS sequence"/>
</dbReference>
<dbReference type="SUPFAM" id="SSF52540">
    <property type="entry name" value="P-loop containing nucleoside triphosphate hydrolases"/>
    <property type="match status" value="1"/>
</dbReference>
<evidence type="ECO:0000256" key="6">
    <source>
        <dbReference type="ARBA" id="ARBA00023098"/>
    </source>
</evidence>
<keyword evidence="2 7" id="KW-0863">Zinc-finger</keyword>
<dbReference type="OrthoDB" id="194358at2759"/>
<feature type="active site" description="Proton acceptor" evidence="8">
    <location>
        <position position="957"/>
    </location>
</feature>
<dbReference type="GO" id="GO:0046486">
    <property type="term" value="P:glycerolipid metabolic process"/>
    <property type="evidence" value="ECO:0007669"/>
    <property type="project" value="UniProtKB-ARBA"/>
</dbReference>
<dbReference type="CDD" id="cd16449">
    <property type="entry name" value="RING-HC"/>
    <property type="match status" value="1"/>
</dbReference>
<dbReference type="PROSITE" id="PS51635">
    <property type="entry name" value="PNPLA"/>
    <property type="match status" value="1"/>
</dbReference>
<protein>
    <recommendedName>
        <fullName evidence="14">PNPLA domain-containing protein</fullName>
    </recommendedName>
</protein>
<evidence type="ECO:0000256" key="2">
    <source>
        <dbReference type="ARBA" id="ARBA00022771"/>
    </source>
</evidence>
<evidence type="ECO:0008006" key="14">
    <source>
        <dbReference type="Google" id="ProtNLM"/>
    </source>
</evidence>
<feature type="compositionally biased region" description="Polar residues" evidence="9">
    <location>
        <begin position="1004"/>
        <end position="1018"/>
    </location>
</feature>
<dbReference type="EMBL" id="WUBL01000088">
    <property type="protein sequence ID" value="KAF2966494.1"/>
    <property type="molecule type" value="Genomic_DNA"/>
</dbReference>
<dbReference type="InterPro" id="IPR017907">
    <property type="entry name" value="Znf_RING_CS"/>
</dbReference>
<dbReference type="Gene3D" id="3.40.1090.10">
    <property type="entry name" value="Cytosolic phospholipase A2 catalytic domain"/>
    <property type="match status" value="1"/>
</dbReference>
<sequence length="1375" mass="155002">MVPGAQNATCQSRTSNDRQTYSCIQCNNLSFCNDCWSKWVLHQPGAVGYDDRPHEKANAQVVQRLRQILDPKRNEHDHEKQLQNDDDTTWFGVERDSSNQALFQDHGRFTTLMTESHTPELGNRYPQLVSFIGQTGAGKSTLIKMLIDRLGKTLTDRNAPFPSPVTSSNNDRVPTTGDVHLYADPQSYYGKTPMLYADCEGLDGGEAIPRGLRHRTKEIPDYVDGIHSSSARNARAAQRSANAAGRASPVNRGLQTAHIEVKKKLQKCRHASQRDIAWAITPETKKREYAVTQLYPRLLYTFSDVVVFVMRNPRAFESTVLEKLLEWGSSSTDKSLNQPALPHAIIVLNATNNVDEKEWHVRTATDLLLNDIHDAIFREPRFEEHARIFRQSGRKIDSTKDLLECYYASITIVRVPSGGRYMLMDKQVEKLYDIVNKKCQASLLTKKRVRMLATAERLQLYLQAAYDHFSKDLDTPFDFVKEALKHNPIPRDLGGNILSLALSIKQNCHDIQNDIKKIFDKMVPMISSCIMLDSVRQNLMGTAVQLLNDAYVEFCEQALEEFANLHTPCDFVSPRSGLRCCNVKSGHLPKGHQDLNGKFIGAGGYMSDFDFYDYKAQWIESIKTKLNELHSTFFNLSHKYKERPESFVAAELHNLSINEFYRSLGGDATLFNSHSTCFSCLRELPEHALPCGHVLCLPCVRDYGLKVSKTTIDLKWCPLHSTVTNWDPPWTITVKPAHAGVRVLCLDGGGVRGIVALQTLKAIERCLGPNLPIQYFFDLIVGTSTGGIIALGLGVNNWKVGDCVTHFKELCRQAFVPREMHGVPSERTTESSTLIPRAVVLEKLASWNHGSVYKTRPFEAMLEKVFTSRPIFGGTGNNDEMFTKVAITTTSSVAQHAVVLANYNRPDSTEYDLPYRFDRSDGPDREFKAWEAARATSAAPPYFKPFLKREMHTSFIDGALYHNNPVWVAHHERKLIWGDKATSPPDILLSLGTGKFDADDGQVARSSQPTDVQSPSQAKSKDRLSHSFPRQMFTIAIDRIDKLLECNTIWNNYLAENTSSDFGRGNSLVKRRFIRINPDLGFNVPRLDDVEELEHLENAARINLNHNSLKTKEVAHRLIASSFFFEKDPNSVRQNATGYECTGSIHCRFANSSEQMKAMGEFLRRCLGAEFEPFFTIEEEGYHDRGSRVIITETIISDMCFRGTFLLGRIRIQMSKELAVTTISLSLQKGPYPHSADALLPISGFPRELVTEESEFHVLNPKPKPHHPRPPSGELKSPTRPHRFQSFREWRKLERRSLSVRDDLRALSLTSTHTDSPDTTTAVPSKSPSSSAASIALPRTLDDPTLGNPFSPADVDSWVQSRALSQEEFVYELEA</sequence>
<dbReference type="InterPro" id="IPR016035">
    <property type="entry name" value="Acyl_Trfase/lysoPLipase"/>
</dbReference>
<evidence type="ECO:0000256" key="7">
    <source>
        <dbReference type="PROSITE-ProRule" id="PRU00175"/>
    </source>
</evidence>
<evidence type="ECO:0000256" key="9">
    <source>
        <dbReference type="SAM" id="MobiDB-lite"/>
    </source>
</evidence>
<evidence type="ECO:0000259" key="10">
    <source>
        <dbReference type="PROSITE" id="PS50089"/>
    </source>
</evidence>
<organism evidence="12 13">
    <name type="scientific">Xylaria multiplex</name>
    <dbReference type="NCBI Taxonomy" id="323545"/>
    <lineage>
        <taxon>Eukaryota</taxon>
        <taxon>Fungi</taxon>
        <taxon>Dikarya</taxon>
        <taxon>Ascomycota</taxon>
        <taxon>Pezizomycotina</taxon>
        <taxon>Sordariomycetes</taxon>
        <taxon>Xylariomycetidae</taxon>
        <taxon>Xylariales</taxon>
        <taxon>Xylariaceae</taxon>
        <taxon>Xylaria</taxon>
    </lineage>
</organism>
<accession>A0A7C8MVF7</accession>
<proteinExistence type="predicted"/>
<keyword evidence="5 8" id="KW-0442">Lipid degradation</keyword>
<evidence type="ECO:0000313" key="13">
    <source>
        <dbReference type="Proteomes" id="UP000481858"/>
    </source>
</evidence>
<dbReference type="InParanoid" id="A0A7C8MVF7"/>
<dbReference type="GO" id="GO:0016020">
    <property type="term" value="C:membrane"/>
    <property type="evidence" value="ECO:0007669"/>
    <property type="project" value="TreeGrafter"/>
</dbReference>
<keyword evidence="13" id="KW-1185">Reference proteome</keyword>
<dbReference type="GO" id="GO:0008270">
    <property type="term" value="F:zinc ion binding"/>
    <property type="evidence" value="ECO:0007669"/>
    <property type="project" value="UniProtKB-KW"/>
</dbReference>
<dbReference type="InterPro" id="IPR027417">
    <property type="entry name" value="P-loop_NTPase"/>
</dbReference>
<dbReference type="SUPFAM" id="SSF52151">
    <property type="entry name" value="FabD/lysophospholipase-like"/>
    <property type="match status" value="1"/>
</dbReference>
<keyword evidence="3 8" id="KW-0378">Hydrolase</keyword>
<feature type="domain" description="PNPLA" evidence="11">
    <location>
        <begin position="744"/>
        <end position="970"/>
    </location>
</feature>
<dbReference type="PROSITE" id="PS50089">
    <property type="entry name" value="ZF_RING_2"/>
    <property type="match status" value="1"/>
</dbReference>
<keyword evidence="1" id="KW-0479">Metal-binding</keyword>
<dbReference type="Pfam" id="PF01734">
    <property type="entry name" value="Patatin"/>
    <property type="match status" value="1"/>
</dbReference>
<evidence type="ECO:0000313" key="12">
    <source>
        <dbReference type="EMBL" id="KAF2966494.1"/>
    </source>
</evidence>
<dbReference type="PANTHER" id="PTHR24185:SF1">
    <property type="entry name" value="CALCIUM-INDEPENDENT PHOSPHOLIPASE A2-GAMMA"/>
    <property type="match status" value="1"/>
</dbReference>
<evidence type="ECO:0000256" key="1">
    <source>
        <dbReference type="ARBA" id="ARBA00022723"/>
    </source>
</evidence>
<feature type="active site" description="Nucleophile" evidence="8">
    <location>
        <position position="784"/>
    </location>
</feature>
<evidence type="ECO:0000256" key="3">
    <source>
        <dbReference type="ARBA" id="ARBA00022801"/>
    </source>
</evidence>
<dbReference type="GO" id="GO:0047499">
    <property type="term" value="F:calcium-independent phospholipase A2 activity"/>
    <property type="evidence" value="ECO:0007669"/>
    <property type="project" value="TreeGrafter"/>
</dbReference>
<reference evidence="12 13" key="1">
    <citation type="submission" date="2019-12" db="EMBL/GenBank/DDBJ databases">
        <title>Draft genome sequence of the ascomycete Xylaria multiplex DSM 110363.</title>
        <authorList>
            <person name="Buettner E."/>
            <person name="Kellner H."/>
        </authorList>
    </citation>
    <scope>NUCLEOTIDE SEQUENCE [LARGE SCALE GENOMIC DNA]</scope>
    <source>
        <strain evidence="12 13">DSM 110363</strain>
    </source>
</reference>
<feature type="region of interest" description="Disordered" evidence="9">
    <location>
        <begin position="1258"/>
        <end position="1282"/>
    </location>
</feature>
<comment type="caution">
    <text evidence="12">The sequence shown here is derived from an EMBL/GenBank/DDBJ whole genome shotgun (WGS) entry which is preliminary data.</text>
</comment>
<feature type="short sequence motif" description="GXGXXG" evidence="8">
    <location>
        <begin position="748"/>
        <end position="753"/>
    </location>
</feature>
<name>A0A7C8MVF7_9PEZI</name>
<dbReference type="PROSITE" id="PS00518">
    <property type="entry name" value="ZF_RING_1"/>
    <property type="match status" value="1"/>
</dbReference>
<keyword evidence="6 8" id="KW-0443">Lipid metabolism</keyword>
<feature type="short sequence motif" description="GXSXG" evidence="8">
    <location>
        <begin position="782"/>
        <end position="786"/>
    </location>
</feature>
<dbReference type="GO" id="GO:0016042">
    <property type="term" value="P:lipid catabolic process"/>
    <property type="evidence" value="ECO:0007669"/>
    <property type="project" value="UniProtKB-UniRule"/>
</dbReference>
<dbReference type="CDD" id="cd07199">
    <property type="entry name" value="Pat17_PNPLA8_PNPLA9_like"/>
    <property type="match status" value="1"/>
</dbReference>
<feature type="region of interest" description="Disordered" evidence="9">
    <location>
        <begin position="999"/>
        <end position="1024"/>
    </location>
</feature>
<feature type="compositionally biased region" description="Low complexity" evidence="9">
    <location>
        <begin position="1309"/>
        <end position="1338"/>
    </location>
</feature>
<feature type="domain" description="RING-type" evidence="10">
    <location>
        <begin position="677"/>
        <end position="721"/>
    </location>
</feature>
<gene>
    <name evidence="12" type="ORF">GQX73_g7099</name>
</gene>
<dbReference type="PANTHER" id="PTHR24185">
    <property type="entry name" value="CALCIUM-INDEPENDENT PHOSPHOLIPASE A2-GAMMA"/>
    <property type="match status" value="1"/>
</dbReference>
<dbReference type="GO" id="GO:0019369">
    <property type="term" value="P:arachidonate metabolic process"/>
    <property type="evidence" value="ECO:0007669"/>
    <property type="project" value="TreeGrafter"/>
</dbReference>
<evidence type="ECO:0000256" key="5">
    <source>
        <dbReference type="ARBA" id="ARBA00022963"/>
    </source>
</evidence>
<evidence type="ECO:0000259" key="11">
    <source>
        <dbReference type="PROSITE" id="PS51635"/>
    </source>
</evidence>
<keyword evidence="4" id="KW-0862">Zinc</keyword>